<dbReference type="InterPro" id="IPR029063">
    <property type="entry name" value="SAM-dependent_MTases_sf"/>
</dbReference>
<dbReference type="InterPro" id="IPR013216">
    <property type="entry name" value="Methyltransf_11"/>
</dbReference>
<name>A0A7X6DK98_9BURK</name>
<dbReference type="Pfam" id="PF08241">
    <property type="entry name" value="Methyltransf_11"/>
    <property type="match status" value="1"/>
</dbReference>
<evidence type="ECO:0000313" key="2">
    <source>
        <dbReference type="EMBL" id="NKE68700.1"/>
    </source>
</evidence>
<keyword evidence="3" id="KW-1185">Reference proteome</keyword>
<evidence type="ECO:0000259" key="1">
    <source>
        <dbReference type="Pfam" id="PF08241"/>
    </source>
</evidence>
<dbReference type="Gene3D" id="3.40.50.150">
    <property type="entry name" value="Vaccinia Virus protein VP39"/>
    <property type="match status" value="1"/>
</dbReference>
<accession>A0A7X6DK98</accession>
<dbReference type="Proteomes" id="UP000521868">
    <property type="component" value="Unassembled WGS sequence"/>
</dbReference>
<gene>
    <name evidence="2" type="ORF">RAMLITH_23035</name>
</gene>
<reference evidence="2 3" key="1">
    <citation type="journal article" date="2020" name="Nature">
        <title>Bacterial chemolithoautotrophy via manganese oxidation.</title>
        <authorList>
            <person name="Yu H."/>
            <person name="Leadbetter J.R."/>
        </authorList>
    </citation>
    <scope>NUCLEOTIDE SEQUENCE [LARGE SCALE GENOMIC DNA]</scope>
    <source>
        <strain evidence="2 3">RBP-1</strain>
    </source>
</reference>
<protein>
    <submittedName>
        <fullName evidence="2">Methyltransferase domain-containing protein</fullName>
    </submittedName>
</protein>
<feature type="domain" description="Methyltransferase type 11" evidence="1">
    <location>
        <begin position="127"/>
        <end position="209"/>
    </location>
</feature>
<keyword evidence="2" id="KW-0489">Methyltransferase</keyword>
<sequence length="298" mass="33714">MGYVEKIRRHGLAGSLRIGREMLRRKTAPLHWRLWKAPAYRNPTDDELVRIERDLAGLGVEVHDYSPSPEAFRAFMAGDWFPPDYHGGRDGGVWHEKLLEHWIASQMLGLEGFGGDDVYVDVAACGSPWARSLRERRRLQAFAIDLAVQPEFSALPYYREEDATATAFADASVGGASLHCAYEMFEGDSDTRFIREAARILRPGGRIVIVPLYMHTHHCTYSTPEYWGKGRGDPGATEYLQRAYFGVPASRKYDAPALKRRVLDPATSCGLRYTLHALRDKPRFGPGIYCHFILEIVK</sequence>
<dbReference type="GO" id="GO:0008757">
    <property type="term" value="F:S-adenosylmethionine-dependent methyltransferase activity"/>
    <property type="evidence" value="ECO:0007669"/>
    <property type="project" value="InterPro"/>
</dbReference>
<dbReference type="SUPFAM" id="SSF53335">
    <property type="entry name" value="S-adenosyl-L-methionine-dependent methyltransferases"/>
    <property type="match status" value="1"/>
</dbReference>
<dbReference type="EMBL" id="VTOX01000012">
    <property type="protein sequence ID" value="NKE68700.1"/>
    <property type="molecule type" value="Genomic_DNA"/>
</dbReference>
<comment type="caution">
    <text evidence="2">The sequence shown here is derived from an EMBL/GenBank/DDBJ whole genome shotgun (WGS) entry which is preliminary data.</text>
</comment>
<dbReference type="RefSeq" id="WP_168109831.1">
    <property type="nucleotide sequence ID" value="NZ_VTOX01000012.1"/>
</dbReference>
<proteinExistence type="predicted"/>
<dbReference type="GO" id="GO:0032259">
    <property type="term" value="P:methylation"/>
    <property type="evidence" value="ECO:0007669"/>
    <property type="project" value="UniProtKB-KW"/>
</dbReference>
<keyword evidence="2" id="KW-0808">Transferase</keyword>
<evidence type="ECO:0000313" key="3">
    <source>
        <dbReference type="Proteomes" id="UP000521868"/>
    </source>
</evidence>
<dbReference type="AlphaFoldDB" id="A0A7X6DK98"/>
<organism evidence="2 3">
    <name type="scientific">Ramlibacter lithotrophicus</name>
    <dbReference type="NCBI Taxonomy" id="2606681"/>
    <lineage>
        <taxon>Bacteria</taxon>
        <taxon>Pseudomonadati</taxon>
        <taxon>Pseudomonadota</taxon>
        <taxon>Betaproteobacteria</taxon>
        <taxon>Burkholderiales</taxon>
        <taxon>Comamonadaceae</taxon>
        <taxon>Ramlibacter</taxon>
    </lineage>
</organism>